<keyword evidence="3" id="KW-1185">Reference proteome</keyword>
<proteinExistence type="predicted"/>
<reference evidence="2" key="1">
    <citation type="submission" date="2020-09" db="EMBL/GenBank/DDBJ databases">
        <title>Genome-Enabled Discovery of Anthraquinone Biosynthesis in Senna tora.</title>
        <authorList>
            <person name="Kang S.-H."/>
            <person name="Pandey R.P."/>
            <person name="Lee C.-M."/>
            <person name="Sim J.-S."/>
            <person name="Jeong J.-T."/>
            <person name="Choi B.-S."/>
            <person name="Jung M."/>
            <person name="Ginzburg D."/>
            <person name="Zhao K."/>
            <person name="Won S.Y."/>
            <person name="Oh T.-J."/>
            <person name="Yu Y."/>
            <person name="Kim N.-H."/>
            <person name="Lee O.R."/>
            <person name="Lee T.-H."/>
            <person name="Bashyal P."/>
            <person name="Kim T.-S."/>
            <person name="Lee W.-H."/>
            <person name="Kawkins C."/>
            <person name="Kim C.-K."/>
            <person name="Kim J.S."/>
            <person name="Ahn B.O."/>
            <person name="Rhee S.Y."/>
            <person name="Sohng J.K."/>
        </authorList>
    </citation>
    <scope>NUCLEOTIDE SEQUENCE</scope>
    <source>
        <tissue evidence="2">Leaf</tissue>
    </source>
</reference>
<evidence type="ECO:0000313" key="2">
    <source>
        <dbReference type="EMBL" id="KAF7837825.1"/>
    </source>
</evidence>
<name>A0A835CEN7_9FABA</name>
<sequence length="25" mass="2775">MAFSCRNSSLAGYRSSSISSRIHQE</sequence>
<evidence type="ECO:0000256" key="1">
    <source>
        <dbReference type="SAM" id="MobiDB-lite"/>
    </source>
</evidence>
<gene>
    <name evidence="2" type="ORF">G2W53_006307</name>
</gene>
<organism evidence="2 3">
    <name type="scientific">Senna tora</name>
    <dbReference type="NCBI Taxonomy" id="362788"/>
    <lineage>
        <taxon>Eukaryota</taxon>
        <taxon>Viridiplantae</taxon>
        <taxon>Streptophyta</taxon>
        <taxon>Embryophyta</taxon>
        <taxon>Tracheophyta</taxon>
        <taxon>Spermatophyta</taxon>
        <taxon>Magnoliopsida</taxon>
        <taxon>eudicotyledons</taxon>
        <taxon>Gunneridae</taxon>
        <taxon>Pentapetalae</taxon>
        <taxon>rosids</taxon>
        <taxon>fabids</taxon>
        <taxon>Fabales</taxon>
        <taxon>Fabaceae</taxon>
        <taxon>Caesalpinioideae</taxon>
        <taxon>Cassia clade</taxon>
        <taxon>Senna</taxon>
    </lineage>
</organism>
<accession>A0A835CEN7</accession>
<feature type="region of interest" description="Disordered" evidence="1">
    <location>
        <begin position="1"/>
        <end position="25"/>
    </location>
</feature>
<dbReference type="EMBL" id="JAAIUW010000003">
    <property type="protein sequence ID" value="KAF7837825.1"/>
    <property type="molecule type" value="Genomic_DNA"/>
</dbReference>
<protein>
    <submittedName>
        <fullName evidence="2">Uncharacterized protein</fullName>
    </submittedName>
</protein>
<dbReference type="Proteomes" id="UP000634136">
    <property type="component" value="Unassembled WGS sequence"/>
</dbReference>
<dbReference type="AlphaFoldDB" id="A0A835CEN7"/>
<evidence type="ECO:0000313" key="3">
    <source>
        <dbReference type="Proteomes" id="UP000634136"/>
    </source>
</evidence>
<comment type="caution">
    <text evidence="2">The sequence shown here is derived from an EMBL/GenBank/DDBJ whole genome shotgun (WGS) entry which is preliminary data.</text>
</comment>